<accession>Q9T2H6</accession>
<keyword id="KW-0903">Direct protein sequencing</keyword>
<protein>
    <submittedName>
        <fullName>DEHYDROASCORBATE reductase</fullName>
        <ecNumber>1.8.5.1</ecNumber>
    </submittedName>
</protein>
<dbReference type="SABIO-RK" id="Q9T2H6"/>
<geneLocation type="chloroplast"/>
<dbReference type="AlphaFoldDB" id="Q9T2H6"/>
<organism>
    <name type="scientific">Spinacia oleracea</name>
    <name type="common">Spinach</name>
    <dbReference type="NCBI Taxonomy" id="3562"/>
    <lineage>
        <taxon>Eukaryota</taxon>
        <taxon>Viridiplantae</taxon>
        <taxon>Streptophyta</taxon>
        <taxon>Embryophyta</taxon>
        <taxon>Tracheophyta</taxon>
        <taxon>Spermatophyta</taxon>
        <taxon>Magnoliopsida</taxon>
        <taxon>eudicotyledons</taxon>
        <taxon>Gunneridae</taxon>
        <taxon>Pentapetalae</taxon>
        <taxon>Caryophyllales</taxon>
        <taxon>Chenopodiaceae</taxon>
        <taxon>Chenopodioideae</taxon>
        <taxon>Anserineae</taxon>
        <taxon>Spinacia</taxon>
    </lineage>
</organism>
<dbReference type="EC" id="1.8.5.1"/>
<proteinExistence type="evidence at protein level"/>
<reference key="1">
    <citation type="journal article" date="1994" name="FEBS Lett.">
        <title>A novel-dehydroascorbate reductase from spinach chloroplasts homologous to plant trypsin inhibitor.</title>
        <authorList>
            <person name="Trumper S."/>
            <person name="Follmann H."/>
            <person name="Haberlein I."/>
        </authorList>
    </citation>
    <scope>PROTEIN SEQUENCE</scope>
</reference>
<dbReference type="PIR" id="S48655">
    <property type="entry name" value="S48655"/>
</dbReference>
<dbReference type="GO" id="GO:0045174">
    <property type="term" value="F:glutathione dehydrogenase (ascorbate) activity"/>
    <property type="evidence" value="ECO:0007669"/>
    <property type="project" value="UniProtKB-EC"/>
</dbReference>
<name>Q9T2H6_SPIOL</name>
<sequence length="17" mass="1854">DFVLDNEGNPLENGGTY</sequence>